<gene>
    <name evidence="1" type="ORF">QWZ15_16075</name>
</gene>
<dbReference type="RefSeq" id="WP_163386251.1">
    <property type="nucleotide sequence ID" value="NZ_JAUFQS010000026.1"/>
</dbReference>
<sequence length="98" mass="11151">MILQSKEPTDLGDLQRSLERQFSNYSVYAFNGVPRSSLIVRKSHTVGAQVSIDENEIRIDACCPKIMVSGLIGFISCILPPYHRFEIKIADFLRKKYS</sequence>
<proteinExistence type="predicted"/>
<dbReference type="Proteomes" id="UP001236663">
    <property type="component" value="Unassembled WGS sequence"/>
</dbReference>
<organism evidence="1 2">
    <name type="scientific">Cyclobacterium jeungdonense</name>
    <dbReference type="NCBI Taxonomy" id="708087"/>
    <lineage>
        <taxon>Bacteria</taxon>
        <taxon>Pseudomonadati</taxon>
        <taxon>Bacteroidota</taxon>
        <taxon>Cytophagia</taxon>
        <taxon>Cytophagales</taxon>
        <taxon>Cyclobacteriaceae</taxon>
        <taxon>Cyclobacterium</taxon>
    </lineage>
</organism>
<keyword evidence="2" id="KW-1185">Reference proteome</keyword>
<accession>A0ABT8CB81</accession>
<name>A0ABT8CB81_9BACT</name>
<dbReference type="EMBL" id="JAUFQS010000026">
    <property type="protein sequence ID" value="MDN3689352.1"/>
    <property type="molecule type" value="Genomic_DNA"/>
</dbReference>
<evidence type="ECO:0000313" key="2">
    <source>
        <dbReference type="Proteomes" id="UP001236663"/>
    </source>
</evidence>
<evidence type="ECO:0000313" key="1">
    <source>
        <dbReference type="EMBL" id="MDN3689352.1"/>
    </source>
</evidence>
<comment type="caution">
    <text evidence="1">The sequence shown here is derived from an EMBL/GenBank/DDBJ whole genome shotgun (WGS) entry which is preliminary data.</text>
</comment>
<protein>
    <submittedName>
        <fullName evidence="1">Uncharacterized protein</fullName>
    </submittedName>
</protein>
<reference evidence="2" key="1">
    <citation type="journal article" date="2019" name="Int. J. Syst. Evol. Microbiol.">
        <title>The Global Catalogue of Microorganisms (GCM) 10K type strain sequencing project: providing services to taxonomists for standard genome sequencing and annotation.</title>
        <authorList>
            <consortium name="The Broad Institute Genomics Platform"/>
            <consortium name="The Broad Institute Genome Sequencing Center for Infectious Disease"/>
            <person name="Wu L."/>
            <person name="Ma J."/>
        </authorList>
    </citation>
    <scope>NUCLEOTIDE SEQUENCE [LARGE SCALE GENOMIC DNA]</scope>
    <source>
        <strain evidence="2">CECT 7706</strain>
    </source>
</reference>